<dbReference type="PANTHER" id="PTHR35046">
    <property type="entry name" value="ZINC KNUCKLE (CCHC-TYPE) FAMILY PROTEIN"/>
    <property type="match status" value="1"/>
</dbReference>
<dbReference type="Pfam" id="PF03732">
    <property type="entry name" value="Retrotrans_gag"/>
    <property type="match status" value="1"/>
</dbReference>
<keyword evidence="4" id="KW-1185">Reference proteome</keyword>
<comment type="caution">
    <text evidence="3">The sequence shown here is derived from an EMBL/GenBank/DDBJ whole genome shotgun (WGS) entry which is preliminary data.</text>
</comment>
<feature type="domain" description="Retrotransposon gag" evidence="2">
    <location>
        <begin position="94"/>
        <end position="191"/>
    </location>
</feature>
<feature type="non-terminal residue" evidence="3">
    <location>
        <position position="233"/>
    </location>
</feature>
<feature type="non-terminal residue" evidence="3">
    <location>
        <position position="1"/>
    </location>
</feature>
<accession>A0A371F3F1</accession>
<proteinExistence type="predicted"/>
<dbReference type="OrthoDB" id="1731207at2759"/>
<dbReference type="EMBL" id="QJKJ01010751">
    <property type="protein sequence ID" value="RDX72826.1"/>
    <property type="molecule type" value="Genomic_DNA"/>
</dbReference>
<feature type="compositionally biased region" description="Low complexity" evidence="1">
    <location>
        <begin position="1"/>
        <end position="13"/>
    </location>
</feature>
<feature type="compositionally biased region" description="Basic residues" evidence="1">
    <location>
        <begin position="14"/>
        <end position="30"/>
    </location>
</feature>
<evidence type="ECO:0000313" key="3">
    <source>
        <dbReference type="EMBL" id="RDX72826.1"/>
    </source>
</evidence>
<reference evidence="3" key="1">
    <citation type="submission" date="2018-05" db="EMBL/GenBank/DDBJ databases">
        <title>Draft genome of Mucuna pruriens seed.</title>
        <authorList>
            <person name="Nnadi N.E."/>
            <person name="Vos R."/>
            <person name="Hasami M.H."/>
            <person name="Devisetty U.K."/>
            <person name="Aguiy J.C."/>
        </authorList>
    </citation>
    <scope>NUCLEOTIDE SEQUENCE [LARGE SCALE GENOMIC DNA]</scope>
    <source>
        <strain evidence="3">JCA_2017</strain>
    </source>
</reference>
<feature type="compositionally biased region" description="Basic and acidic residues" evidence="1">
    <location>
        <begin position="31"/>
        <end position="53"/>
    </location>
</feature>
<organism evidence="3 4">
    <name type="scientific">Mucuna pruriens</name>
    <name type="common">Velvet bean</name>
    <name type="synonym">Dolichos pruriens</name>
    <dbReference type="NCBI Taxonomy" id="157652"/>
    <lineage>
        <taxon>Eukaryota</taxon>
        <taxon>Viridiplantae</taxon>
        <taxon>Streptophyta</taxon>
        <taxon>Embryophyta</taxon>
        <taxon>Tracheophyta</taxon>
        <taxon>Spermatophyta</taxon>
        <taxon>Magnoliopsida</taxon>
        <taxon>eudicotyledons</taxon>
        <taxon>Gunneridae</taxon>
        <taxon>Pentapetalae</taxon>
        <taxon>rosids</taxon>
        <taxon>fabids</taxon>
        <taxon>Fabales</taxon>
        <taxon>Fabaceae</taxon>
        <taxon>Papilionoideae</taxon>
        <taxon>50 kb inversion clade</taxon>
        <taxon>NPAAA clade</taxon>
        <taxon>indigoferoid/millettioid clade</taxon>
        <taxon>Phaseoleae</taxon>
        <taxon>Mucuna</taxon>
    </lineage>
</organism>
<dbReference type="PANTHER" id="PTHR35046:SF9">
    <property type="entry name" value="RNA-DIRECTED DNA POLYMERASE"/>
    <property type="match status" value="1"/>
</dbReference>
<evidence type="ECO:0000259" key="2">
    <source>
        <dbReference type="Pfam" id="PF03732"/>
    </source>
</evidence>
<gene>
    <name evidence="3" type="ORF">CR513_47643</name>
</gene>
<evidence type="ECO:0000256" key="1">
    <source>
        <dbReference type="SAM" id="MobiDB-lite"/>
    </source>
</evidence>
<name>A0A371F3F1_MUCPR</name>
<protein>
    <recommendedName>
        <fullName evidence="2">Retrotransposon gag domain-containing protein</fullName>
    </recommendedName>
</protein>
<evidence type="ECO:0000313" key="4">
    <source>
        <dbReference type="Proteomes" id="UP000257109"/>
    </source>
</evidence>
<dbReference type="AlphaFoldDB" id="A0A371F3F1"/>
<sequence>EGSQNESPNNPSNRSHRSHKSERSKRPRKERRYEEEEPMRERRYKEEPQRMRRYKEGPRKASLAIFKCKILPFVRDEDVESYLEWEMKADQVRMVTYEFSEYALTWWDQYIREVRKGRRRHIDTWLDLRKEIKTRFVLVSYTRNLYNRLHRMYHGSKSIEEYYKDIEVTLMRANVLESNEGTITCFLHGMSREICDACIRQLDVSLKKGGAWPQRKKEWSIKDNSLKKGSSPS</sequence>
<dbReference type="InterPro" id="IPR005162">
    <property type="entry name" value="Retrotrans_gag_dom"/>
</dbReference>
<feature type="region of interest" description="Disordered" evidence="1">
    <location>
        <begin position="1"/>
        <end position="53"/>
    </location>
</feature>
<dbReference type="Proteomes" id="UP000257109">
    <property type="component" value="Unassembled WGS sequence"/>
</dbReference>